<dbReference type="InterPro" id="IPR007272">
    <property type="entry name" value="Sulf_transp_TsuA/YedE"/>
</dbReference>
<reference evidence="2" key="1">
    <citation type="journal article" date="2014" name="Gene">
        <title>Genome-guided analysis of transformation efficiency and carbon dioxide assimilation by Moorella thermoacetica Y72.</title>
        <authorList>
            <person name="Tsukahara K."/>
            <person name="Kita A."/>
            <person name="Nakashimada Y."/>
            <person name="Hoshino T."/>
            <person name="Murakami K."/>
        </authorList>
    </citation>
    <scope>NUCLEOTIDE SEQUENCE [LARGE SCALE GENOMIC DNA]</scope>
    <source>
        <strain evidence="2">Y72</strain>
    </source>
</reference>
<sequence>MNRVFSPKNFMIMAGFVGGALAAFMTYLGNPANMGICIACFYRDIAGALGLHRAAIVQYLRPEIMGIALGAFLSALVFGEFRARGGSAPLVRFFLGAFFMIGALVFLGCPVRAVLRLAGGDLNAVAGLAGVVAGALMGIYFLKRGFNLGRWQSTYTAAGWLMPLFMLGLLLLAIARPSFIFFSKEGPGAAHALLGVSLAAGLIIGFLAQRTRMCFVGGWRDLFLVKDTYLFSGIVAFFAGALVVNAILGKINIGFAGQPVAHTNQLWNFLGMTLAGLTATLLGGCPLRQTVLAGEGDTDAGVAIMGMLAGAAFAHNFQLASSPQGPGPYGPTAVIIGLVFAAGVGFFMRESLD</sequence>
<feature type="transmembrane region" description="Helical" evidence="1">
    <location>
        <begin position="93"/>
        <end position="118"/>
    </location>
</feature>
<feature type="transmembrane region" description="Helical" evidence="1">
    <location>
        <begin position="299"/>
        <end position="317"/>
    </location>
</feature>
<feature type="transmembrane region" description="Helical" evidence="1">
    <location>
        <begin position="229"/>
        <end position="249"/>
    </location>
</feature>
<keyword evidence="1" id="KW-0472">Membrane</keyword>
<dbReference type="EMBL" id="DF238840">
    <property type="protein sequence ID" value="GAF27216.1"/>
    <property type="molecule type" value="Genomic_DNA"/>
</dbReference>
<evidence type="ECO:0000313" key="2">
    <source>
        <dbReference type="EMBL" id="GAF27216.1"/>
    </source>
</evidence>
<feature type="transmembrane region" description="Helical" evidence="1">
    <location>
        <begin position="188"/>
        <end position="208"/>
    </location>
</feature>
<feature type="transmembrane region" description="Helical" evidence="1">
    <location>
        <begin position="64"/>
        <end position="81"/>
    </location>
</feature>
<dbReference type="InterPro" id="IPR026366">
    <property type="entry name" value="Seleno_YedE"/>
</dbReference>
<feature type="transmembrane region" description="Helical" evidence="1">
    <location>
        <begin position="269"/>
        <end position="287"/>
    </location>
</feature>
<dbReference type="AlphaFoldDB" id="A0A0S6UIE0"/>
<dbReference type="Proteomes" id="UP000063718">
    <property type="component" value="Unassembled WGS sequence"/>
</dbReference>
<feature type="transmembrane region" description="Helical" evidence="1">
    <location>
        <begin position="124"/>
        <end position="142"/>
    </location>
</feature>
<feature type="transmembrane region" description="Helical" evidence="1">
    <location>
        <begin position="329"/>
        <end position="348"/>
    </location>
</feature>
<proteinExistence type="predicted"/>
<keyword evidence="1" id="KW-1133">Transmembrane helix</keyword>
<accession>A0A0S6UIE0</accession>
<gene>
    <name evidence="2" type="ORF">MTY_2557</name>
</gene>
<name>A0A0S6UIE0_NEOTH</name>
<dbReference type="NCBIfam" id="TIGR04112">
    <property type="entry name" value="seleno_YedE"/>
    <property type="match status" value="1"/>
</dbReference>
<organism evidence="2">
    <name type="scientific">Moorella thermoacetica Y72</name>
    <dbReference type="NCBI Taxonomy" id="1325331"/>
    <lineage>
        <taxon>Bacteria</taxon>
        <taxon>Bacillati</taxon>
        <taxon>Bacillota</taxon>
        <taxon>Clostridia</taxon>
        <taxon>Neomoorellales</taxon>
        <taxon>Neomoorellaceae</taxon>
        <taxon>Neomoorella</taxon>
    </lineage>
</organism>
<feature type="transmembrane region" description="Helical" evidence="1">
    <location>
        <begin position="12"/>
        <end position="29"/>
    </location>
</feature>
<dbReference type="Pfam" id="PF04143">
    <property type="entry name" value="Sulf_transp"/>
    <property type="match status" value="1"/>
</dbReference>
<protein>
    <submittedName>
        <fullName evidence="2">Predicted transporter component</fullName>
    </submittedName>
</protein>
<dbReference type="RefSeq" id="WP_025774961.1">
    <property type="nucleotide sequence ID" value="NZ_DF238840.1"/>
</dbReference>
<evidence type="ECO:0000256" key="1">
    <source>
        <dbReference type="SAM" id="Phobius"/>
    </source>
</evidence>
<feature type="transmembrane region" description="Helical" evidence="1">
    <location>
        <begin position="154"/>
        <end position="176"/>
    </location>
</feature>
<keyword evidence="1" id="KW-0812">Transmembrane</keyword>